<gene>
    <name evidence="3" type="ORF">V865_003130</name>
</gene>
<feature type="region of interest" description="Disordered" evidence="1">
    <location>
        <begin position="304"/>
        <end position="331"/>
    </location>
</feature>
<feature type="region of interest" description="Disordered" evidence="1">
    <location>
        <begin position="350"/>
        <end position="620"/>
    </location>
</feature>
<keyword evidence="4" id="KW-1185">Reference proteome</keyword>
<feature type="compositionally biased region" description="Gly residues" evidence="1">
    <location>
        <begin position="175"/>
        <end position="185"/>
    </location>
</feature>
<feature type="compositionally biased region" description="Acidic residues" evidence="1">
    <location>
        <begin position="566"/>
        <end position="582"/>
    </location>
</feature>
<feature type="compositionally biased region" description="Low complexity" evidence="1">
    <location>
        <begin position="585"/>
        <end position="620"/>
    </location>
</feature>
<accession>A0AAX4KG88</accession>
<evidence type="ECO:0000256" key="1">
    <source>
        <dbReference type="SAM" id="MobiDB-lite"/>
    </source>
</evidence>
<feature type="domain" description="CID" evidence="2">
    <location>
        <begin position="1"/>
        <end position="158"/>
    </location>
</feature>
<evidence type="ECO:0000259" key="2">
    <source>
        <dbReference type="PROSITE" id="PS51391"/>
    </source>
</evidence>
<feature type="compositionally biased region" description="Basic residues" evidence="1">
    <location>
        <begin position="458"/>
        <end position="472"/>
    </location>
</feature>
<feature type="region of interest" description="Disordered" evidence="1">
    <location>
        <begin position="229"/>
        <end position="248"/>
    </location>
</feature>
<dbReference type="KEGG" id="ker:91101934"/>
<dbReference type="RefSeq" id="XP_066083026.1">
    <property type="nucleotide sequence ID" value="XM_066226929.1"/>
</dbReference>
<dbReference type="AlphaFoldDB" id="A0AAX4KG88"/>
<dbReference type="InterPro" id="IPR008942">
    <property type="entry name" value="ENTH_VHS"/>
</dbReference>
<feature type="compositionally biased region" description="Low complexity" evidence="1">
    <location>
        <begin position="536"/>
        <end position="556"/>
    </location>
</feature>
<reference evidence="3 4" key="1">
    <citation type="submission" date="2024-01" db="EMBL/GenBank/DDBJ databases">
        <title>Comparative genomics of Cryptococcus and Kwoniella reveals pathogenesis evolution and contrasting modes of karyotype evolution via chromosome fusion or intercentromeric recombination.</title>
        <authorList>
            <person name="Coelho M.A."/>
            <person name="David-Palma M."/>
            <person name="Shea T."/>
            <person name="Bowers K."/>
            <person name="McGinley-Smith S."/>
            <person name="Mohammad A.W."/>
            <person name="Gnirke A."/>
            <person name="Yurkov A.M."/>
            <person name="Nowrousian M."/>
            <person name="Sun S."/>
            <person name="Cuomo C.A."/>
            <person name="Heitman J."/>
        </authorList>
    </citation>
    <scope>NUCLEOTIDE SEQUENCE [LARGE SCALE GENOMIC DNA]</scope>
    <source>
        <strain evidence="3 4">PYCC6329</strain>
    </source>
</reference>
<feature type="compositionally biased region" description="Gly residues" evidence="1">
    <location>
        <begin position="486"/>
        <end position="495"/>
    </location>
</feature>
<dbReference type="EMBL" id="CP144089">
    <property type="protein sequence ID" value="WWD05059.1"/>
    <property type="molecule type" value="Genomic_DNA"/>
</dbReference>
<feature type="compositionally biased region" description="Basic and acidic residues" evidence="1">
    <location>
        <begin position="408"/>
        <end position="425"/>
    </location>
</feature>
<organism evidence="3 4">
    <name type="scientific">Kwoniella europaea PYCC6329</name>
    <dbReference type="NCBI Taxonomy" id="1423913"/>
    <lineage>
        <taxon>Eukaryota</taxon>
        <taxon>Fungi</taxon>
        <taxon>Dikarya</taxon>
        <taxon>Basidiomycota</taxon>
        <taxon>Agaricomycotina</taxon>
        <taxon>Tremellomycetes</taxon>
        <taxon>Tremellales</taxon>
        <taxon>Cryptococcaceae</taxon>
        <taxon>Kwoniella</taxon>
    </lineage>
</organism>
<name>A0AAX4KG88_9TREE</name>
<protein>
    <recommendedName>
        <fullName evidence="2">CID domain-containing protein</fullName>
    </recommendedName>
</protein>
<sequence length="688" mass="72048">MAELKEFDKLLTATITAPRLSGSKVQKLASQAIELVAEDYQLVTTFFKLNASLPPASQSRISSLYVFDAIARAAKSDVNKGIGTQVNKERGKGTQAGLLLKLEGVVDSWIEGLLDDGKGGLWVEGKEKTKKIVDIWSKAGTFPQHCLERLTKKIASAGGAQAGPSTKLKDVGRSGSSGSGPGSVGKGSTTPPYPPPAPSAAPTQPGSLPPEVAKLLGIAASPVPVLSPTSNGATLPNPNGISTPTPAPPIIPNLDLAAILASVNKPQPSPILPGQPQPQAVASPPINIPNLANLAALLPQPQAQNAIPPSVPQPAAQAGPSDIGAGKGHNPILNAAQNAALAKFAALAQAGPPPPQMQQAGPSHPPPGGPPGGYRRSPQKGYSDLPPPPAPMRAEPMRGPSSNVENRFQNRDQGRGPGHGRRESQDYNNNGGSGNWGRRGSYENGPGPGPGSGQMGGKRNRERSRSRSPHRERRFEGRSSDSGWGNRAGRGGFHGQGTNRGNDQYNDPPNGMMTNPGSRAQPSIASGNGLPPRPNTNPGQGQGQRQGQIQPIGNGRAPPPAWMEEPSQEGGEEDMTLDDGSDDGQQQPQIQHQNQQDYNNNHNNNSASQQSHTNTNINTNTDTMITLDTFPINTFDPSSPDSWSHLAQAWKNSMGRDPNQLELMAFLSGGMGMGMGMGGGNWNVNEHM</sequence>
<evidence type="ECO:0000313" key="4">
    <source>
        <dbReference type="Proteomes" id="UP001358614"/>
    </source>
</evidence>
<dbReference type="Proteomes" id="UP001358614">
    <property type="component" value="Chromosome 1"/>
</dbReference>
<proteinExistence type="predicted"/>
<feature type="compositionally biased region" description="Polar residues" evidence="1">
    <location>
        <begin position="496"/>
        <end position="526"/>
    </location>
</feature>
<feature type="region of interest" description="Disordered" evidence="1">
    <location>
        <begin position="157"/>
        <end position="210"/>
    </location>
</feature>
<dbReference type="GeneID" id="91101934"/>
<dbReference type="PROSITE" id="PS51391">
    <property type="entry name" value="CID"/>
    <property type="match status" value="1"/>
</dbReference>
<evidence type="ECO:0000313" key="3">
    <source>
        <dbReference type="EMBL" id="WWD05059.1"/>
    </source>
</evidence>
<dbReference type="InterPro" id="IPR006569">
    <property type="entry name" value="CID_dom"/>
</dbReference>
<feature type="compositionally biased region" description="Polar residues" evidence="1">
    <location>
        <begin position="229"/>
        <end position="242"/>
    </location>
</feature>
<dbReference type="Gene3D" id="1.25.40.90">
    <property type="match status" value="1"/>
</dbReference>